<dbReference type="EMBL" id="JACJVQ010000013">
    <property type="protein sequence ID" value="MBB6635540.1"/>
    <property type="molecule type" value="Genomic_DNA"/>
</dbReference>
<comment type="caution">
    <text evidence="3">The sequence shown here is derived from an EMBL/GenBank/DDBJ whole genome shotgun (WGS) entry which is preliminary data.</text>
</comment>
<dbReference type="Pfam" id="PF07833">
    <property type="entry name" value="Cu_amine_oxidN1"/>
    <property type="match status" value="1"/>
</dbReference>
<name>A0A841T0D3_9BACL</name>
<keyword evidence="4" id="KW-1185">Reference proteome</keyword>
<dbReference type="AlphaFoldDB" id="A0A841T0D3"/>
<dbReference type="InterPro" id="IPR009091">
    <property type="entry name" value="RCC1/BLIP-II"/>
</dbReference>
<evidence type="ECO:0000313" key="4">
    <source>
        <dbReference type="Proteomes" id="UP000535838"/>
    </source>
</evidence>
<dbReference type="Proteomes" id="UP000535838">
    <property type="component" value="Unassembled WGS sequence"/>
</dbReference>
<sequence>MKKSIGYALLSSMLLGSLAPSAASGADAKTEPLISSYETEYGHSSLVKSDGTYWIWGMANLPSVPTQLQGLTDVTATFGDNFLKKTDGSLWYWSKATQSTGMNLYKIEGIQDPVDVPFVYGDNAIVIDAKGDVYKGSQSYPDYIPGPYTKLAGIDNVKEVSLYGDSLAQKTIFVFLKKDGTVWRTDATYSTFVQAQEIVGAERVQADGVYLKDGTIREWPSSYNVAGYDKVKGDWASTSSIPVKGLPERLIFAWRNGTSNVAIDEQRRLWFWGATITGWSDGTTMNSQPAPIRLTGVQDVKEAYVAGRSLFALTQSGKVYEASIELRDMPANAEFKLLASDVVNMKPASKHLLMQKTDGTLWGWGLNKYGSLGIGEDKEVEIRTPVQLQTPIEVVLNGESIALTNGVITRNGQAFVPLRSIFEKLGARISWEAESKIATLEREATGQTAAVAMKINLKDGTTTLNGETVKLQNDPFGASGTSYLPLRFISETLGAKVEWQQKAGKIVITMS</sequence>
<evidence type="ECO:0000259" key="2">
    <source>
        <dbReference type="Pfam" id="PF07833"/>
    </source>
</evidence>
<reference evidence="3 4" key="1">
    <citation type="submission" date="2020-08" db="EMBL/GenBank/DDBJ databases">
        <title>Cohnella phylogeny.</title>
        <authorList>
            <person name="Dunlap C."/>
        </authorList>
    </citation>
    <scope>NUCLEOTIDE SEQUENCE [LARGE SCALE GENOMIC DNA]</scope>
    <source>
        <strain evidence="3 4">DSM 25241</strain>
    </source>
</reference>
<feature type="domain" description="Copper amine oxidase-like N-terminal" evidence="2">
    <location>
        <begin position="396"/>
        <end position="508"/>
    </location>
</feature>
<dbReference type="Gene3D" id="2.130.10.30">
    <property type="entry name" value="Regulator of chromosome condensation 1/beta-lactamase-inhibitor protein II"/>
    <property type="match status" value="2"/>
</dbReference>
<dbReference type="Gene3D" id="3.30.457.10">
    <property type="entry name" value="Copper amine oxidase-like, N-terminal domain"/>
    <property type="match status" value="1"/>
</dbReference>
<feature type="chain" id="PRO_5038754111" evidence="1">
    <location>
        <begin position="23"/>
        <end position="511"/>
    </location>
</feature>
<keyword evidence="1" id="KW-0732">Signal</keyword>
<gene>
    <name evidence="3" type="ORF">H7B67_15580</name>
</gene>
<evidence type="ECO:0000313" key="3">
    <source>
        <dbReference type="EMBL" id="MBB6635540.1"/>
    </source>
</evidence>
<evidence type="ECO:0000256" key="1">
    <source>
        <dbReference type="SAM" id="SignalP"/>
    </source>
</evidence>
<dbReference type="InterPro" id="IPR000408">
    <property type="entry name" value="Reg_chr_condens"/>
</dbReference>
<protein>
    <submittedName>
        <fullName evidence="3">Copper amine oxidase</fullName>
    </submittedName>
</protein>
<dbReference type="SUPFAM" id="SSF50985">
    <property type="entry name" value="RCC1/BLIP-II"/>
    <property type="match status" value="1"/>
</dbReference>
<dbReference type="InterPro" id="IPR036582">
    <property type="entry name" value="Mao_N_sf"/>
</dbReference>
<feature type="signal peptide" evidence="1">
    <location>
        <begin position="1"/>
        <end position="22"/>
    </location>
</feature>
<accession>A0A841T0D3</accession>
<dbReference type="InterPro" id="IPR012854">
    <property type="entry name" value="Cu_amine_oxidase-like_N"/>
</dbReference>
<proteinExistence type="predicted"/>
<dbReference type="SUPFAM" id="SSF55383">
    <property type="entry name" value="Copper amine oxidase, domain N"/>
    <property type="match status" value="1"/>
</dbReference>
<dbReference type="PROSITE" id="PS50012">
    <property type="entry name" value="RCC1_3"/>
    <property type="match status" value="1"/>
</dbReference>
<dbReference type="Pfam" id="PF00415">
    <property type="entry name" value="RCC1"/>
    <property type="match status" value="1"/>
</dbReference>
<dbReference type="RefSeq" id="WP_185120759.1">
    <property type="nucleotide sequence ID" value="NZ_JACJVQ010000013.1"/>
</dbReference>
<organism evidence="3 4">
    <name type="scientific">Cohnella thailandensis</name>
    <dbReference type="NCBI Taxonomy" id="557557"/>
    <lineage>
        <taxon>Bacteria</taxon>
        <taxon>Bacillati</taxon>
        <taxon>Bacillota</taxon>
        <taxon>Bacilli</taxon>
        <taxon>Bacillales</taxon>
        <taxon>Paenibacillaceae</taxon>
        <taxon>Cohnella</taxon>
    </lineage>
</organism>